<dbReference type="PANTHER" id="PTHR33677">
    <property type="entry name" value="TRANSCRIPTIONAL REPRESSOR FRMR-RELATED"/>
    <property type="match status" value="1"/>
</dbReference>
<dbReference type="STRING" id="1130080.SAMN04488113_12513"/>
<evidence type="ECO:0000313" key="2">
    <source>
        <dbReference type="Proteomes" id="UP000198564"/>
    </source>
</evidence>
<dbReference type="CDD" id="cd10155">
    <property type="entry name" value="BsYrkD-like_DUF156"/>
    <property type="match status" value="1"/>
</dbReference>
<keyword evidence="1" id="KW-0238">DNA-binding</keyword>
<keyword evidence="2" id="KW-1185">Reference proteome</keyword>
<proteinExistence type="predicted"/>
<organism evidence="1 2">
    <name type="scientific">Alkalibacterium gilvum</name>
    <dbReference type="NCBI Taxonomy" id="1130080"/>
    <lineage>
        <taxon>Bacteria</taxon>
        <taxon>Bacillati</taxon>
        <taxon>Bacillota</taxon>
        <taxon>Bacilli</taxon>
        <taxon>Lactobacillales</taxon>
        <taxon>Carnobacteriaceae</taxon>
        <taxon>Alkalibacterium</taxon>
    </lineage>
</organism>
<reference evidence="2" key="1">
    <citation type="submission" date="2016-10" db="EMBL/GenBank/DDBJ databases">
        <authorList>
            <person name="Varghese N."/>
            <person name="Submissions S."/>
        </authorList>
    </citation>
    <scope>NUCLEOTIDE SEQUENCE [LARGE SCALE GENOMIC DNA]</scope>
    <source>
        <strain evidence="2">DSM 25751</strain>
    </source>
</reference>
<dbReference type="PANTHER" id="PTHR33677:SF5">
    <property type="entry name" value="TRANSCRIPTIONAL REPRESSOR FRMR"/>
    <property type="match status" value="1"/>
</dbReference>
<dbReference type="RefSeq" id="WP_091635238.1">
    <property type="nucleotide sequence ID" value="NZ_FNYW01000025.1"/>
</dbReference>
<sequence length="86" mass="9911">MVKCDKSIHNRLKRTEGQIRGIQRMLEEEKECSDVVTQLSAVRSSIDRIMGVIVAENLKECIENPSMNQEEQNEKIQKAIQLVIKK</sequence>
<dbReference type="Proteomes" id="UP000198564">
    <property type="component" value="Unassembled WGS sequence"/>
</dbReference>
<dbReference type="Gene3D" id="1.20.58.1000">
    <property type="entry name" value="Metal-sensitive repressor, helix protomer"/>
    <property type="match status" value="1"/>
</dbReference>
<dbReference type="OrthoDB" id="9798732at2"/>
<dbReference type="AlphaFoldDB" id="A0A1H6U5J9"/>
<dbReference type="GO" id="GO:0045892">
    <property type="term" value="P:negative regulation of DNA-templated transcription"/>
    <property type="evidence" value="ECO:0007669"/>
    <property type="project" value="UniProtKB-ARBA"/>
</dbReference>
<name>A0A1H6U5J9_9LACT</name>
<gene>
    <name evidence="1" type="ORF">SAMN04488113_12513</name>
</gene>
<dbReference type="InterPro" id="IPR003735">
    <property type="entry name" value="Metal_Tscrpt_repr"/>
</dbReference>
<dbReference type="GO" id="GO:0003677">
    <property type="term" value="F:DNA binding"/>
    <property type="evidence" value="ECO:0007669"/>
    <property type="project" value="UniProtKB-KW"/>
</dbReference>
<dbReference type="InterPro" id="IPR038390">
    <property type="entry name" value="Metal_Tscrpt_repr_sf"/>
</dbReference>
<dbReference type="Pfam" id="PF02583">
    <property type="entry name" value="Trns_repr_metal"/>
    <property type="match status" value="1"/>
</dbReference>
<evidence type="ECO:0000313" key="1">
    <source>
        <dbReference type="EMBL" id="SEI84867.1"/>
    </source>
</evidence>
<protein>
    <submittedName>
        <fullName evidence="1">DNA-binding transcriptional regulator, FrmR family</fullName>
    </submittedName>
</protein>
<dbReference type="EMBL" id="FNYW01000025">
    <property type="protein sequence ID" value="SEI84867.1"/>
    <property type="molecule type" value="Genomic_DNA"/>
</dbReference>
<accession>A0A1H6U5J9</accession>
<dbReference type="GO" id="GO:0046872">
    <property type="term" value="F:metal ion binding"/>
    <property type="evidence" value="ECO:0007669"/>
    <property type="project" value="InterPro"/>
</dbReference>